<evidence type="ECO:0000256" key="1">
    <source>
        <dbReference type="SAM" id="Phobius"/>
    </source>
</evidence>
<dbReference type="AlphaFoldDB" id="A0A0M8MXD8"/>
<gene>
    <name evidence="2" type="ORF">Malapachy_2611</name>
</gene>
<dbReference type="EMBL" id="LGAV01000002">
    <property type="protein sequence ID" value="KOS15461.1"/>
    <property type="molecule type" value="Genomic_DNA"/>
</dbReference>
<keyword evidence="1" id="KW-0812">Transmembrane</keyword>
<feature type="transmembrane region" description="Helical" evidence="1">
    <location>
        <begin position="118"/>
        <end position="137"/>
    </location>
</feature>
<accession>A0A0M8MXD8</accession>
<dbReference type="STRING" id="77020.A0A0M8MXD8"/>
<dbReference type="OrthoDB" id="5554402at2759"/>
<dbReference type="VEuPathDB" id="FungiDB:Malapachy_2611"/>
<organism evidence="2 3">
    <name type="scientific">Malassezia pachydermatis</name>
    <dbReference type="NCBI Taxonomy" id="77020"/>
    <lineage>
        <taxon>Eukaryota</taxon>
        <taxon>Fungi</taxon>
        <taxon>Dikarya</taxon>
        <taxon>Basidiomycota</taxon>
        <taxon>Ustilaginomycotina</taxon>
        <taxon>Malasseziomycetes</taxon>
        <taxon>Malasseziales</taxon>
        <taxon>Malasseziaceae</taxon>
        <taxon>Malassezia</taxon>
    </lineage>
</organism>
<dbReference type="RefSeq" id="XP_017993093.1">
    <property type="nucleotide sequence ID" value="XM_018137099.1"/>
</dbReference>
<feature type="transmembrane region" description="Helical" evidence="1">
    <location>
        <begin position="59"/>
        <end position="80"/>
    </location>
</feature>
<dbReference type="PANTHER" id="PTHR28177">
    <property type="entry name" value="ALTERED INHERITANCE OF MITOCHONDRIA PROTEIN 19, MITOCHONDRIAL"/>
    <property type="match status" value="1"/>
</dbReference>
<evidence type="ECO:0000313" key="3">
    <source>
        <dbReference type="Proteomes" id="UP000037751"/>
    </source>
</evidence>
<evidence type="ECO:0000313" key="2">
    <source>
        <dbReference type="EMBL" id="KOS15461.1"/>
    </source>
</evidence>
<dbReference type="InterPro" id="IPR019419">
    <property type="entry name" value="AIM19"/>
</dbReference>
<name>A0A0M8MXD8_9BASI</name>
<feature type="transmembrane region" description="Helical" evidence="1">
    <location>
        <begin position="26"/>
        <end position="47"/>
    </location>
</feature>
<comment type="caution">
    <text evidence="2">The sequence shown here is derived from an EMBL/GenBank/DDBJ whole genome shotgun (WGS) entry which is preliminary data.</text>
</comment>
<reference evidence="2 3" key="1">
    <citation type="submission" date="2015-07" db="EMBL/GenBank/DDBJ databases">
        <title>Draft Genome Sequence of Malassezia furfur CBS1878 and Malassezia pachydermatis CBS1879.</title>
        <authorList>
            <person name="Triana S."/>
            <person name="Ohm R."/>
            <person name="Gonzalez A."/>
            <person name="DeCock H."/>
            <person name="Restrepo S."/>
            <person name="Celis A."/>
        </authorList>
    </citation>
    <scope>NUCLEOTIDE SEQUENCE [LARGE SCALE GENOMIC DNA]</scope>
    <source>
        <strain evidence="2 3">CBS 1879</strain>
    </source>
</reference>
<sequence length="164" mass="17967">MTAPMLSHLQPVLAEMRTCAHDSRPAYAMAGLCALAMPFGFGHALQTAKKEVRQRLPRLVPPFWQSLGFGFFFAFGGYMIDQGDVMNGSGVITAWSLTYVTFKTLPILRYLHRSPLSLLLSLSASGIGLGVYGNYYFDETSWRGAVPGMTPPQTVTTTPSQKIV</sequence>
<dbReference type="Pfam" id="PF10315">
    <property type="entry name" value="Aim19"/>
    <property type="match status" value="1"/>
</dbReference>
<keyword evidence="3" id="KW-1185">Reference proteome</keyword>
<proteinExistence type="predicted"/>
<dbReference type="GeneID" id="28728974"/>
<dbReference type="GO" id="GO:0005739">
    <property type="term" value="C:mitochondrion"/>
    <property type="evidence" value="ECO:0007669"/>
    <property type="project" value="TreeGrafter"/>
</dbReference>
<keyword evidence="1" id="KW-0472">Membrane</keyword>
<keyword evidence="1" id="KW-1133">Transmembrane helix</keyword>
<dbReference type="Proteomes" id="UP000037751">
    <property type="component" value="Unassembled WGS sequence"/>
</dbReference>
<dbReference type="PANTHER" id="PTHR28177:SF1">
    <property type="entry name" value="ALTERED INHERITANCE OF MITOCHONDRIA PROTEIN 19, MITOCHONDRIAL"/>
    <property type="match status" value="1"/>
</dbReference>
<protein>
    <submittedName>
        <fullName evidence="2">Uncharacterized protein</fullName>
    </submittedName>
</protein>